<dbReference type="Proteomes" id="UP000075476">
    <property type="component" value="Unassembled WGS sequence"/>
</dbReference>
<evidence type="ECO:0000313" key="2">
    <source>
        <dbReference type="EMBL" id="PFF46030.1"/>
    </source>
</evidence>
<organism evidence="1 3">
    <name type="scientific">Bacillus cereus</name>
    <dbReference type="NCBI Taxonomy" id="1396"/>
    <lineage>
        <taxon>Bacteria</taxon>
        <taxon>Bacillati</taxon>
        <taxon>Bacillota</taxon>
        <taxon>Bacilli</taxon>
        <taxon>Bacillales</taxon>
        <taxon>Bacillaceae</taxon>
        <taxon>Bacillus</taxon>
        <taxon>Bacillus cereus group</taxon>
    </lineage>
</organism>
<sequence length="111" mass="13122">MFSLEQLNELKKSNKGNEIVEELIVNIEVLHERLKYAHRFARRDDCYDAPYVEETLSEMDGEGIEFSEERMKRLAKEDAFIKSQVERLSLEIVFNAYVLGDLNMERIYKSL</sequence>
<gene>
    <name evidence="1" type="ORF">AT268_32410</name>
    <name evidence="2" type="ORF">CN357_21500</name>
</gene>
<evidence type="ECO:0000313" key="1">
    <source>
        <dbReference type="EMBL" id="KXY51199.1"/>
    </source>
</evidence>
<dbReference type="RefSeq" id="WP_061662537.1">
    <property type="nucleotide sequence ID" value="NZ_LOMO01000001.1"/>
</dbReference>
<evidence type="ECO:0000313" key="4">
    <source>
        <dbReference type="Proteomes" id="UP000220210"/>
    </source>
</evidence>
<dbReference type="EMBL" id="LOMO01000001">
    <property type="protein sequence ID" value="KXY51199.1"/>
    <property type="molecule type" value="Genomic_DNA"/>
</dbReference>
<evidence type="ECO:0000313" key="3">
    <source>
        <dbReference type="Proteomes" id="UP000075476"/>
    </source>
</evidence>
<protein>
    <submittedName>
        <fullName evidence="1">Uncharacterized protein</fullName>
    </submittedName>
</protein>
<dbReference type="EMBL" id="NTSO01000015">
    <property type="protein sequence ID" value="PFF46030.1"/>
    <property type="molecule type" value="Genomic_DNA"/>
</dbReference>
<dbReference type="Proteomes" id="UP000220210">
    <property type="component" value="Unassembled WGS sequence"/>
</dbReference>
<proteinExistence type="predicted"/>
<reference evidence="1 3" key="1">
    <citation type="submission" date="2015-12" db="EMBL/GenBank/DDBJ databases">
        <title>Bacillus cereus Group isolate.</title>
        <authorList>
            <person name="Kovac J."/>
        </authorList>
    </citation>
    <scope>NUCLEOTIDE SEQUENCE [LARGE SCALE GENOMIC DNA]</scope>
    <source>
        <strain evidence="1 3">FSL K6-0073</strain>
    </source>
</reference>
<comment type="caution">
    <text evidence="1">The sequence shown here is derived from an EMBL/GenBank/DDBJ whole genome shotgun (WGS) entry which is preliminary data.</text>
</comment>
<name>A0A9X0SPG0_BACCE</name>
<dbReference type="AlphaFoldDB" id="A0A9X0SPG0"/>
<reference evidence="2 4" key="2">
    <citation type="submission" date="2017-09" db="EMBL/GenBank/DDBJ databases">
        <title>Large-scale bioinformatics analysis of Bacillus genomes uncovers conserved roles of natural products in bacterial physiology.</title>
        <authorList>
            <consortium name="Agbiome Team Llc"/>
            <person name="Bleich R.M."/>
            <person name="Kirk G.J."/>
            <person name="Santa Maria K.C."/>
            <person name="Allen S.E."/>
            <person name="Farag S."/>
            <person name="Shank E.A."/>
            <person name="Bowers A."/>
        </authorList>
    </citation>
    <scope>NUCLEOTIDE SEQUENCE [LARGE SCALE GENOMIC DNA]</scope>
    <source>
        <strain evidence="2 4">AFS020204</strain>
    </source>
</reference>
<accession>A0A9X0SPG0</accession>